<evidence type="ECO:0000313" key="2">
    <source>
        <dbReference type="EMBL" id="SET39911.1"/>
    </source>
</evidence>
<reference evidence="3" key="1">
    <citation type="submission" date="2016-10" db="EMBL/GenBank/DDBJ databases">
        <authorList>
            <person name="Varghese N."/>
            <person name="Submissions S."/>
        </authorList>
    </citation>
    <scope>NUCLEOTIDE SEQUENCE [LARGE SCALE GENOMIC DNA]</scope>
    <source>
        <strain evidence="3">DSM 1551</strain>
    </source>
</reference>
<dbReference type="AlphaFoldDB" id="A0A1I0E458"/>
<evidence type="ECO:0000313" key="4">
    <source>
        <dbReference type="Proteomes" id="UP000490821"/>
    </source>
</evidence>
<name>A0A1I0E458_9FIRM</name>
<dbReference type="RefSeq" id="WP_257606867.1">
    <property type="nucleotide sequence ID" value="NZ_BLMI01000068.1"/>
</dbReference>
<sequence>MDIYGYFVITDNFETCPAWVQSENYFNCENFSKLFKFLKRK</sequence>
<protein>
    <submittedName>
        <fullName evidence="2">Uncharacterized protein</fullName>
    </submittedName>
</protein>
<dbReference type="EMBL" id="FOIN01000009">
    <property type="protein sequence ID" value="SET39911.1"/>
    <property type="molecule type" value="Genomic_DNA"/>
</dbReference>
<reference evidence="2" key="2">
    <citation type="submission" date="2016-10" db="EMBL/GenBank/DDBJ databases">
        <authorList>
            <person name="de Groot N.N."/>
        </authorList>
    </citation>
    <scope>NUCLEOTIDE SEQUENCE [LARGE SCALE GENOMIC DNA]</scope>
    <source>
        <strain evidence="2">DSM 1551</strain>
    </source>
</reference>
<evidence type="ECO:0000313" key="3">
    <source>
        <dbReference type="Proteomes" id="UP000198558"/>
    </source>
</evidence>
<reference evidence="1 4" key="3">
    <citation type="journal article" date="2020" name="Microbiome">
        <title>Single-cell genomics of uncultured bacteria reveals dietary fiber responders in the mouse gut microbiota.</title>
        <authorList>
            <person name="Chijiiwa R."/>
            <person name="Hosokawa M."/>
            <person name="Kogawa M."/>
            <person name="Nishikawa Y."/>
            <person name="Ide K."/>
            <person name="Sakanashi C."/>
            <person name="Takahashi K."/>
            <person name="Takeyama H."/>
        </authorList>
    </citation>
    <scope>NUCLEOTIDE SEQUENCE [LARGE SCALE GENOMIC DNA]</scope>
    <source>
        <strain evidence="1">IMSAGC_017</strain>
    </source>
</reference>
<organism evidence="2 3">
    <name type="scientific">Thomasclavelia cocleata</name>
    <dbReference type="NCBI Taxonomy" id="69824"/>
    <lineage>
        <taxon>Bacteria</taxon>
        <taxon>Bacillati</taxon>
        <taxon>Bacillota</taxon>
        <taxon>Erysipelotrichia</taxon>
        <taxon>Erysipelotrichales</taxon>
        <taxon>Coprobacillaceae</taxon>
        <taxon>Thomasclavelia</taxon>
    </lineage>
</organism>
<proteinExistence type="predicted"/>
<dbReference type="Proteomes" id="UP000198558">
    <property type="component" value="Unassembled WGS sequence"/>
</dbReference>
<dbReference type="GeneID" id="78289838"/>
<accession>A0A1I0E458</accession>
<keyword evidence="3" id="KW-1185">Reference proteome</keyword>
<dbReference type="EMBL" id="BLMI01000068">
    <property type="protein sequence ID" value="GFI40632.1"/>
    <property type="molecule type" value="Genomic_DNA"/>
</dbReference>
<gene>
    <name evidence="1" type="ORF">IMSAGC017_00667</name>
    <name evidence="2" type="ORF">SAMN04489758_10952</name>
</gene>
<dbReference type="Proteomes" id="UP000490821">
    <property type="component" value="Unassembled WGS sequence"/>
</dbReference>
<evidence type="ECO:0000313" key="1">
    <source>
        <dbReference type="EMBL" id="GFI40632.1"/>
    </source>
</evidence>